<evidence type="ECO:0000259" key="6">
    <source>
        <dbReference type="PROSITE" id="PS50262"/>
    </source>
</evidence>
<feature type="transmembrane region" description="Helical" evidence="5">
    <location>
        <begin position="627"/>
        <end position="650"/>
    </location>
</feature>
<feature type="transmembrane region" description="Helical" evidence="5">
    <location>
        <begin position="526"/>
        <end position="552"/>
    </location>
</feature>
<feature type="transmembrane region" description="Helical" evidence="5">
    <location>
        <begin position="375"/>
        <end position="395"/>
    </location>
</feature>
<feature type="transmembrane region" description="Helical" evidence="5">
    <location>
        <begin position="285"/>
        <end position="303"/>
    </location>
</feature>
<dbReference type="PROSITE" id="PS50262">
    <property type="entry name" value="G_PROTEIN_RECEP_F1_2"/>
    <property type="match status" value="3"/>
</dbReference>
<dbReference type="HOGENOM" id="CLU_357970_0_0_1"/>
<keyword evidence="3 5" id="KW-1133">Transmembrane helix</keyword>
<sequence>MNLTDFKKNPCSPPHTYFFTIIDFWITTVSDIAHRLTTWLAFLMAFLRFVILRNYLNPKFEKFSKPIFALKIMISGFIVSTLMSLFYFGRFRFEEKEWVPPKRCNITASFVEYQRVIRYDFLEFDAPLMRVFNITDGLLKLIPTCLFPVLTFLLIKQLREAESSRNRVRKQEDPKKDHTTKLVIMMTITFIAAEGPFGIVYFFQGVVINPPGLGDIARDLMELIEFFVVINAASHCFVCLVMSSEYRKAVKEIFFFFVNCLSILVNTFHVFVLTRKSMRISSVNILMVGIALCDLYVMAYTAWDMYTFIFYDDYDWECTPPSHFYIRIGILVLSAILEILRRLSAWLSLLMAFVRYLAIKNALNSKFDFLSEPIFGVKLMLVSFLLSALATLFFYGNVRLKKTIVPWTPSEICEGFPVDFSVPDYMQTVESFLFLDGMEVQRVAEFINGVLKFVPTLIFPVVTFLLVQKLRSANKLRRKTSASKGNNKKTDQTTYLVIFIAITYMIGEGPYAIITAIRALNVGPSILWGILTILSPLIGLNTITHLFICLAISSQYQKAVKDIFNCRGKRVSLENPNHKVERLFYSKQESSVSQWLDPFKIEEFVTQAQEEMDDTDIYSIPDDIYYLLIKIQILVDCISVIVNVFHVFILLKKSMRTNCANILMAGIGLCDLYVVGYTAYRMIELFSYDDYDYECTPPSPLYLQILTILLVAISETLRRLSAWFSLLMAFVRFLAIKNALNSKYDFLSEPLFGVKIMIVSFLLSALVTGFFYRGVRFKAAMVEWTPSESCEGFPPGYSVPDYMPFIQKVAFLDGIQVMRLFEFIDGSLKVRERRVRDSDASNVQIIPTMVFPILTFLLVQNLRNANKLRRKASTRKGGEDNSKTDQTTKLVILIAITYITAEGPWAIVTMIRSLDSGP</sequence>
<feature type="transmembrane region" description="Helical" evidence="5">
    <location>
        <begin position="253"/>
        <end position="273"/>
    </location>
</feature>
<feature type="transmembrane region" description="Helical" evidence="5">
    <location>
        <begin position="346"/>
        <end position="363"/>
    </location>
</feature>
<keyword evidence="2 5" id="KW-0812">Transmembrane</keyword>
<dbReference type="InterPro" id="IPR019427">
    <property type="entry name" value="7TM_GPCR_serpentine_rcpt_Srw"/>
</dbReference>
<evidence type="ECO:0000313" key="8">
    <source>
        <dbReference type="Proteomes" id="UP000008068"/>
    </source>
</evidence>
<dbReference type="EMBL" id="GL379787">
    <property type="protein sequence ID" value="EGT30893.1"/>
    <property type="molecule type" value="Genomic_DNA"/>
</dbReference>
<feature type="domain" description="G-protein coupled receptors family 1 profile" evidence="6">
    <location>
        <begin position="642"/>
        <end position="918"/>
    </location>
</feature>
<keyword evidence="4 5" id="KW-0472">Membrane</keyword>
<organism evidence="8">
    <name type="scientific">Caenorhabditis brenneri</name>
    <name type="common">Nematode worm</name>
    <dbReference type="NCBI Taxonomy" id="135651"/>
    <lineage>
        <taxon>Eukaryota</taxon>
        <taxon>Metazoa</taxon>
        <taxon>Ecdysozoa</taxon>
        <taxon>Nematoda</taxon>
        <taxon>Chromadorea</taxon>
        <taxon>Rhabditida</taxon>
        <taxon>Rhabditina</taxon>
        <taxon>Rhabditomorpha</taxon>
        <taxon>Rhabditoidea</taxon>
        <taxon>Rhabditidae</taxon>
        <taxon>Peloderinae</taxon>
        <taxon>Caenorhabditis</taxon>
    </lineage>
</organism>
<feature type="transmembrane region" description="Helical" evidence="5">
    <location>
        <begin position="701"/>
        <end position="717"/>
    </location>
</feature>
<feature type="transmembrane region" description="Helical" evidence="5">
    <location>
        <begin position="890"/>
        <end position="911"/>
    </location>
</feature>
<feature type="transmembrane region" description="Helical" evidence="5">
    <location>
        <begin position="494"/>
        <end position="514"/>
    </location>
</feature>
<dbReference type="SUPFAM" id="SSF81321">
    <property type="entry name" value="Family A G protein-coupled receptor-like"/>
    <property type="match status" value="3"/>
</dbReference>
<feature type="transmembrane region" description="Helical" evidence="5">
    <location>
        <begin position="723"/>
        <end position="740"/>
    </location>
</feature>
<feature type="transmembrane region" description="Helical" evidence="5">
    <location>
        <begin position="324"/>
        <end position="340"/>
    </location>
</feature>
<protein>
    <recommendedName>
        <fullName evidence="6">G-protein coupled receptors family 1 profile domain-containing protein</fullName>
    </recommendedName>
</protein>
<name>G0M9X5_CAEBE</name>
<dbReference type="InParanoid" id="G0M9X5"/>
<evidence type="ECO:0000256" key="3">
    <source>
        <dbReference type="ARBA" id="ARBA00022989"/>
    </source>
</evidence>
<dbReference type="PANTHER" id="PTHR22751">
    <property type="entry name" value="G-PROTEIN COUPLED RECEPTOR-RELATED"/>
    <property type="match status" value="1"/>
</dbReference>
<proteinExistence type="predicted"/>
<feature type="transmembrane region" description="Helical" evidence="5">
    <location>
        <begin position="662"/>
        <end position="680"/>
    </location>
</feature>
<dbReference type="GO" id="GO:0008528">
    <property type="term" value="F:G protein-coupled peptide receptor activity"/>
    <property type="evidence" value="ECO:0007669"/>
    <property type="project" value="InterPro"/>
</dbReference>
<evidence type="ECO:0000313" key="7">
    <source>
        <dbReference type="EMBL" id="EGT30893.1"/>
    </source>
</evidence>
<feature type="transmembrane region" description="Helical" evidence="5">
    <location>
        <begin position="752"/>
        <end position="772"/>
    </location>
</feature>
<dbReference type="STRING" id="135651.G0M9X5"/>
<dbReference type="AlphaFoldDB" id="G0M9X5"/>
<dbReference type="Gene3D" id="1.20.1070.10">
    <property type="entry name" value="Rhodopsin 7-helix transmembrane proteins"/>
    <property type="match status" value="3"/>
</dbReference>
<keyword evidence="8" id="KW-1185">Reference proteome</keyword>
<feature type="transmembrane region" description="Helical" evidence="5">
    <location>
        <begin position="182"/>
        <end position="203"/>
    </location>
</feature>
<dbReference type="PANTHER" id="PTHR22751:SF54">
    <property type="entry name" value="G-PROTEIN COUPLED RECEPTORS FAMILY 1 PROFILE DOMAIN-CONTAINING PROTEIN"/>
    <property type="match status" value="1"/>
</dbReference>
<feature type="transmembrane region" description="Helical" evidence="5">
    <location>
        <begin position="36"/>
        <end position="56"/>
    </location>
</feature>
<feature type="domain" description="G-protein coupled receptors family 1 profile" evidence="6">
    <location>
        <begin position="265"/>
        <end position="549"/>
    </location>
</feature>
<feature type="transmembrane region" description="Helical" evidence="5">
    <location>
        <begin position="68"/>
        <end position="88"/>
    </location>
</feature>
<evidence type="ECO:0000256" key="1">
    <source>
        <dbReference type="ARBA" id="ARBA00004370"/>
    </source>
</evidence>
<comment type="subcellular location">
    <subcellularLocation>
        <location evidence="1">Membrane</location>
    </subcellularLocation>
</comment>
<dbReference type="Pfam" id="PF10324">
    <property type="entry name" value="7TM_GPCR_Srw"/>
    <property type="match status" value="2"/>
</dbReference>
<dbReference type="eggNOG" id="ENOG502TJIA">
    <property type="taxonomic scope" value="Eukaryota"/>
</dbReference>
<dbReference type="InterPro" id="IPR017452">
    <property type="entry name" value="GPCR_Rhodpsn_7TM"/>
</dbReference>
<feature type="transmembrane region" description="Helical" evidence="5">
    <location>
        <begin position="446"/>
        <end position="467"/>
    </location>
</feature>
<feature type="domain" description="G-protein coupled receptors family 1 profile" evidence="6">
    <location>
        <begin position="37"/>
        <end position="239"/>
    </location>
</feature>
<accession>G0M9X5</accession>
<gene>
    <name evidence="7" type="ORF">CAEBREN_24426</name>
</gene>
<dbReference type="GO" id="GO:0016020">
    <property type="term" value="C:membrane"/>
    <property type="evidence" value="ECO:0007669"/>
    <property type="project" value="UniProtKB-SubCell"/>
</dbReference>
<reference evidence="8" key="1">
    <citation type="submission" date="2011-07" db="EMBL/GenBank/DDBJ databases">
        <authorList>
            <consortium name="Caenorhabditis brenneri Sequencing and Analysis Consortium"/>
            <person name="Wilson R.K."/>
        </authorList>
    </citation>
    <scope>NUCLEOTIDE SEQUENCE [LARGE SCALE GENOMIC DNA]</scope>
    <source>
        <strain evidence="8">PB2801</strain>
    </source>
</reference>
<evidence type="ECO:0000256" key="5">
    <source>
        <dbReference type="SAM" id="Phobius"/>
    </source>
</evidence>
<evidence type="ECO:0000256" key="2">
    <source>
        <dbReference type="ARBA" id="ARBA00022692"/>
    </source>
</evidence>
<evidence type="ECO:0000256" key="4">
    <source>
        <dbReference type="ARBA" id="ARBA00023136"/>
    </source>
</evidence>
<dbReference type="Proteomes" id="UP000008068">
    <property type="component" value="Unassembled WGS sequence"/>
</dbReference>